<dbReference type="PANTHER" id="PTHR30622:SF4">
    <property type="entry name" value="UNDECAPRENYL-DIPHOSPHATASE"/>
    <property type="match status" value="1"/>
</dbReference>
<keyword evidence="6 14" id="KW-0812">Transmembrane</keyword>
<evidence type="ECO:0000256" key="4">
    <source>
        <dbReference type="ARBA" id="ARBA00021581"/>
    </source>
</evidence>
<dbReference type="GO" id="GO:0008360">
    <property type="term" value="P:regulation of cell shape"/>
    <property type="evidence" value="ECO:0007669"/>
    <property type="project" value="UniProtKB-KW"/>
</dbReference>
<feature type="transmembrane region" description="Helical" evidence="14">
    <location>
        <begin position="85"/>
        <end position="103"/>
    </location>
</feature>
<evidence type="ECO:0000313" key="15">
    <source>
        <dbReference type="EMBL" id="ABL97603.1"/>
    </source>
</evidence>
<evidence type="ECO:0000256" key="1">
    <source>
        <dbReference type="ARBA" id="ARBA00004651"/>
    </source>
</evidence>
<sequence length="267" mass="29383">MSLYYILLLAIIQGLTEFLPVSSSGHLALIPHITESNDQGQFIDVAVHIGTLGAVILYFWQDVKLAFFGFFRLFVGDFSSKGSKLARLLIVATLPVIICGLILKLSGYNEAIRSIRVIGWAMLLFGILLYFVDQKSPQGRVKKDWDFIDACKIGIWQAIALIPGSSRSGMTIIGARQLGFNRLDSANISMLMSIPTIIASGTLLGSEVIFNADWQSAKIGLIAAVFSFFSGFAALSIMMKMLKTISYSPYVFYRIILGIIILTISYT</sequence>
<keyword evidence="9 14" id="KW-0472">Membrane</keyword>
<keyword evidence="14" id="KW-0961">Cell wall biogenesis/degradation</keyword>
<organism evidence="15">
    <name type="scientific">uncultured marine bacterium EB0_39F01</name>
    <dbReference type="NCBI Taxonomy" id="415436"/>
    <lineage>
        <taxon>Bacteria</taxon>
        <taxon>environmental samples</taxon>
    </lineage>
</organism>
<name>A4GHP2_9BACT</name>
<evidence type="ECO:0000256" key="2">
    <source>
        <dbReference type="ARBA" id="ARBA00010621"/>
    </source>
</evidence>
<evidence type="ECO:0000256" key="6">
    <source>
        <dbReference type="ARBA" id="ARBA00022692"/>
    </source>
</evidence>
<evidence type="ECO:0000256" key="5">
    <source>
        <dbReference type="ARBA" id="ARBA00022475"/>
    </source>
</evidence>
<dbReference type="AlphaFoldDB" id="A4GHP2"/>
<evidence type="ECO:0000256" key="14">
    <source>
        <dbReference type="HAMAP-Rule" id="MF_01006"/>
    </source>
</evidence>
<evidence type="ECO:0000256" key="12">
    <source>
        <dbReference type="ARBA" id="ARBA00032932"/>
    </source>
</evidence>
<gene>
    <name evidence="14" type="primary">uppP</name>
    <name evidence="15" type="ORF">MBMO_EB0-39F01.0014</name>
</gene>
<feature type="transmembrane region" description="Helical" evidence="14">
    <location>
        <begin position="217"/>
        <end position="238"/>
    </location>
</feature>
<keyword evidence="15" id="KW-0418">Kinase</keyword>
<keyword evidence="8 14" id="KW-1133">Transmembrane helix</keyword>
<dbReference type="EMBL" id="EF089398">
    <property type="protein sequence ID" value="ABL97603.1"/>
    <property type="molecule type" value="Genomic_DNA"/>
</dbReference>
<dbReference type="GO" id="GO:0071555">
    <property type="term" value="P:cell wall organization"/>
    <property type="evidence" value="ECO:0007669"/>
    <property type="project" value="UniProtKB-KW"/>
</dbReference>
<evidence type="ECO:0000256" key="9">
    <source>
        <dbReference type="ARBA" id="ARBA00023136"/>
    </source>
</evidence>
<keyword evidence="14" id="KW-0573">Peptidoglycan synthesis</keyword>
<keyword evidence="10 14" id="KW-0046">Antibiotic resistance</keyword>
<feature type="transmembrane region" description="Helical" evidence="14">
    <location>
        <begin position="250"/>
        <end position="266"/>
    </location>
</feature>
<feature type="transmembrane region" description="Helical" evidence="14">
    <location>
        <begin position="42"/>
        <end position="60"/>
    </location>
</feature>
<keyword evidence="7 14" id="KW-0378">Hydrolase</keyword>
<feature type="transmembrane region" description="Helical" evidence="14">
    <location>
        <begin position="115"/>
        <end position="133"/>
    </location>
</feature>
<comment type="function">
    <text evidence="14">Catalyzes the dephosphorylation of undecaprenyl diphosphate (UPP). Confers resistance to bacitracin.</text>
</comment>
<comment type="subcellular location">
    <subcellularLocation>
        <location evidence="1 14">Cell membrane</location>
        <topology evidence="1 14">Multi-pass membrane protein</topology>
    </subcellularLocation>
</comment>
<reference evidence="15" key="1">
    <citation type="journal article" date="2007" name="Environ. Microbiol.">
        <title>Proteorhodopsin photosystem gene clusters exhibit co-evolutionary trends and shared ancestry among diverse marine microbial phyla.</title>
        <authorList>
            <person name="McCarren J."/>
            <person name="Delong E.F."/>
        </authorList>
    </citation>
    <scope>NUCLEOTIDE SEQUENCE</scope>
</reference>
<dbReference type="GO" id="GO:0046677">
    <property type="term" value="P:response to antibiotic"/>
    <property type="evidence" value="ECO:0007669"/>
    <property type="project" value="UniProtKB-UniRule"/>
</dbReference>
<dbReference type="GO" id="GO:0050380">
    <property type="term" value="F:undecaprenyl-diphosphatase activity"/>
    <property type="evidence" value="ECO:0007669"/>
    <property type="project" value="UniProtKB-UniRule"/>
</dbReference>
<keyword evidence="5 14" id="KW-1003">Cell membrane</keyword>
<dbReference type="Pfam" id="PF02673">
    <property type="entry name" value="BacA"/>
    <property type="match status" value="1"/>
</dbReference>
<evidence type="ECO:0000256" key="13">
    <source>
        <dbReference type="ARBA" id="ARBA00047594"/>
    </source>
</evidence>
<evidence type="ECO:0000256" key="8">
    <source>
        <dbReference type="ARBA" id="ARBA00022989"/>
    </source>
</evidence>
<evidence type="ECO:0000256" key="11">
    <source>
        <dbReference type="ARBA" id="ARBA00032707"/>
    </source>
</evidence>
<comment type="similarity">
    <text evidence="2 14">Belongs to the UppP family.</text>
</comment>
<evidence type="ECO:0000256" key="3">
    <source>
        <dbReference type="ARBA" id="ARBA00012374"/>
    </source>
</evidence>
<proteinExistence type="inferred from homology"/>
<feature type="transmembrane region" description="Helical" evidence="14">
    <location>
        <begin position="186"/>
        <end position="205"/>
    </location>
</feature>
<dbReference type="GO" id="GO:0016301">
    <property type="term" value="F:kinase activity"/>
    <property type="evidence" value="ECO:0007669"/>
    <property type="project" value="UniProtKB-KW"/>
</dbReference>
<dbReference type="HAMAP" id="MF_01006">
    <property type="entry name" value="Undec_diphosphatase"/>
    <property type="match status" value="1"/>
</dbReference>
<evidence type="ECO:0000256" key="7">
    <source>
        <dbReference type="ARBA" id="ARBA00022801"/>
    </source>
</evidence>
<dbReference type="InterPro" id="IPR003824">
    <property type="entry name" value="UppP"/>
</dbReference>
<keyword evidence="14" id="KW-0133">Cell shape</keyword>
<dbReference type="PANTHER" id="PTHR30622">
    <property type="entry name" value="UNDECAPRENYL-DIPHOSPHATASE"/>
    <property type="match status" value="1"/>
</dbReference>
<dbReference type="NCBIfam" id="NF001393">
    <property type="entry name" value="PRK00281.2-4"/>
    <property type="match status" value="1"/>
</dbReference>
<keyword evidence="15" id="KW-0808">Transferase</keyword>
<protein>
    <recommendedName>
        <fullName evidence="4 14">Undecaprenyl-diphosphatase</fullName>
        <ecNumber evidence="3 14">3.6.1.27</ecNumber>
    </recommendedName>
    <alternativeName>
        <fullName evidence="12 14">Bacitracin resistance protein</fullName>
    </alternativeName>
    <alternativeName>
        <fullName evidence="11 14">Undecaprenyl pyrophosphate phosphatase</fullName>
    </alternativeName>
</protein>
<dbReference type="EC" id="3.6.1.27" evidence="3 14"/>
<dbReference type="GO" id="GO:0009252">
    <property type="term" value="P:peptidoglycan biosynthetic process"/>
    <property type="evidence" value="ECO:0007669"/>
    <property type="project" value="UniProtKB-KW"/>
</dbReference>
<evidence type="ECO:0000256" key="10">
    <source>
        <dbReference type="ARBA" id="ARBA00023251"/>
    </source>
</evidence>
<accession>A4GHP2</accession>
<dbReference type="GO" id="GO:0005886">
    <property type="term" value="C:plasma membrane"/>
    <property type="evidence" value="ECO:0007669"/>
    <property type="project" value="UniProtKB-SubCell"/>
</dbReference>
<comment type="miscellaneous">
    <text evidence="14">Bacitracin is thought to be involved in the inhibition of peptidoglycan synthesis by sequestering undecaprenyl diphosphate, thereby reducing the pool of lipid carrier available.</text>
</comment>
<comment type="catalytic activity">
    <reaction evidence="13 14">
        <text>di-trans,octa-cis-undecaprenyl diphosphate + H2O = di-trans,octa-cis-undecaprenyl phosphate + phosphate + H(+)</text>
        <dbReference type="Rhea" id="RHEA:28094"/>
        <dbReference type="ChEBI" id="CHEBI:15377"/>
        <dbReference type="ChEBI" id="CHEBI:15378"/>
        <dbReference type="ChEBI" id="CHEBI:43474"/>
        <dbReference type="ChEBI" id="CHEBI:58405"/>
        <dbReference type="ChEBI" id="CHEBI:60392"/>
        <dbReference type="EC" id="3.6.1.27"/>
    </reaction>
</comment>